<dbReference type="EMBL" id="FNTF01000002">
    <property type="protein sequence ID" value="SED30308.1"/>
    <property type="molecule type" value="Genomic_DNA"/>
</dbReference>
<proteinExistence type="predicted"/>
<dbReference type="RefSeq" id="WP_074875405.1">
    <property type="nucleotide sequence ID" value="NZ_FNTF01000002.1"/>
</dbReference>
<dbReference type="Proteomes" id="UP000183114">
    <property type="component" value="Unassembled WGS sequence"/>
</dbReference>
<gene>
    <name evidence="2" type="ORF">SAMN04490185_3215</name>
</gene>
<organism evidence="2 3">
    <name type="scientific">Pseudomonas frederiksbergensis</name>
    <dbReference type="NCBI Taxonomy" id="104087"/>
    <lineage>
        <taxon>Bacteria</taxon>
        <taxon>Pseudomonadati</taxon>
        <taxon>Pseudomonadota</taxon>
        <taxon>Gammaproteobacteria</taxon>
        <taxon>Pseudomonadales</taxon>
        <taxon>Pseudomonadaceae</taxon>
        <taxon>Pseudomonas</taxon>
    </lineage>
</organism>
<feature type="transmembrane region" description="Helical" evidence="1">
    <location>
        <begin position="7"/>
        <end position="28"/>
    </location>
</feature>
<keyword evidence="1" id="KW-1133">Transmembrane helix</keyword>
<accession>A0A1H4ZKZ7</accession>
<sequence>MFKLLRWAFLLVVLATIIGLAFLLGLSFGLGNNHDKFITETVPVLSMLGGWVAGIGALAAVLTTLWLADKQRREDVESLQVQVRSAIAMNGQGGWFIALNVISDGKRPVEVTSISVISPHAKAYIPITDLAYGSSALPASLSYGQRASFHLLAGFEREIRGFVNSHCKGRAAGLKVVISTTLKDFDAPLPEHLLTLND</sequence>
<keyword evidence="1" id="KW-0472">Membrane</keyword>
<evidence type="ECO:0000256" key="1">
    <source>
        <dbReference type="SAM" id="Phobius"/>
    </source>
</evidence>
<name>A0A1H4ZKZ7_9PSED</name>
<feature type="transmembrane region" description="Helical" evidence="1">
    <location>
        <begin position="48"/>
        <end position="68"/>
    </location>
</feature>
<keyword evidence="1" id="KW-0812">Transmembrane</keyword>
<evidence type="ECO:0000313" key="2">
    <source>
        <dbReference type="EMBL" id="SED30308.1"/>
    </source>
</evidence>
<protein>
    <submittedName>
        <fullName evidence="2">Uncharacterized protein</fullName>
    </submittedName>
</protein>
<reference evidence="2 3" key="1">
    <citation type="submission" date="2016-10" db="EMBL/GenBank/DDBJ databases">
        <authorList>
            <person name="de Groot N.N."/>
        </authorList>
    </citation>
    <scope>NUCLEOTIDE SEQUENCE [LARGE SCALE GENOMIC DNA]</scope>
    <source>
        <strain evidence="2 3">BS3655</strain>
    </source>
</reference>
<dbReference type="AlphaFoldDB" id="A0A1H4ZKZ7"/>
<evidence type="ECO:0000313" key="3">
    <source>
        <dbReference type="Proteomes" id="UP000183114"/>
    </source>
</evidence>